<keyword evidence="2" id="KW-1185">Reference proteome</keyword>
<dbReference type="Proteomes" id="UP000724584">
    <property type="component" value="Unassembled WGS sequence"/>
</dbReference>
<proteinExistence type="predicted"/>
<protein>
    <submittedName>
        <fullName evidence="1">Uncharacterized protein</fullName>
    </submittedName>
</protein>
<evidence type="ECO:0000313" key="2">
    <source>
        <dbReference type="Proteomes" id="UP000724584"/>
    </source>
</evidence>
<dbReference type="EMBL" id="JAGIZQ010000005">
    <property type="protein sequence ID" value="KAH6628432.1"/>
    <property type="molecule type" value="Genomic_DNA"/>
</dbReference>
<evidence type="ECO:0000313" key="1">
    <source>
        <dbReference type="EMBL" id="KAH6628432.1"/>
    </source>
</evidence>
<organism evidence="1 2">
    <name type="scientific">Chaetomium tenue</name>
    <dbReference type="NCBI Taxonomy" id="1854479"/>
    <lineage>
        <taxon>Eukaryota</taxon>
        <taxon>Fungi</taxon>
        <taxon>Dikarya</taxon>
        <taxon>Ascomycota</taxon>
        <taxon>Pezizomycotina</taxon>
        <taxon>Sordariomycetes</taxon>
        <taxon>Sordariomycetidae</taxon>
        <taxon>Sordariales</taxon>
        <taxon>Chaetomiaceae</taxon>
        <taxon>Chaetomium</taxon>
    </lineage>
</organism>
<gene>
    <name evidence="1" type="ORF">F5144DRAFT_579014</name>
</gene>
<sequence length="975" mass="109856">MNAPETYTVGWVCAIHPEYVAAQEFLDEEYGTPAVVAPHDDNTYMLGKVGEHKVVIASLPCGEYGIASASRVAANMLSSFPNVRIGLLVGIGGGAPSAMNDIRLGDVVISVPSDGESGVFQYDFGKTIQGQPFQHTRILNQPPTLLRSAVSSVMAKHQRHGNQIEQAIEAVFDKNRRLRRQYHRPGNDTDRLFKSDIVYDPSRTIQPSDLVHRRERTKEEDNPAIHYGLIASANQVMKDALIRDRYARERNVLCFEMEAAGLMNDFPCLVIRGICDYSDSHKSKEWQGYAAMAASAYAKDILKAISPSKVDEERKLKEVVELIQQSVDQVQTGLDSMRDEAIMHWLGGSSHSVRHGELCHTKHEDTGRWFLDSNEFRTWLDTKGKTIFCWGVPGVGKSTMTAITVSHLTSMNPATKFGIAYLYLDYLRQGEQGIENLMAAALRQLACTNGSVDECVQSLYLKREKSPRPSRGELEETLKLLIGKFDRTFLVVDALDEGASKCRKDLVSMLLMLQHRFEVNIFVTSRDDPKIFGLFDGHNKMIYKEIVGSPEDLRSYLDFELLSVPQGTLVEHQGLFYEAKRIILQVAEGVFLIAHLCLHFLHDRAVSCPQEYRSALRELQESVSSKTPGGLLHDIYEKTVNQIGRRKDKLADRVLLCLVSCREPMRLIDLQVALGISASGMRPGGTDSIHLGAQTPERILSACLGLLTIEPVTGYVRFSHQTAHEYFKSIREQKFQGADGYMAKICMACLSTSPLPPSITYQPEEQVEWGNSPPFYMYAARHWGHHAREATDCFDETVEFLGQRRRVDLAGHALMSSIDIPDRDLWADNPEVYCANRRVVGPINAFHLVAFFGLEKAFRSLLAIGQSQKPTLLLRHRFRKRVSSEATWYSFTPLHFAVLGGQEGLTKLLLDYGAAVNAEDFYRRTPYALATHMRRQEIECMLKKSRGKTMVRNRKEWLTTLANLYLESFPRMMSL</sequence>
<accession>A0ACB7P696</accession>
<name>A0ACB7P696_9PEZI</name>
<comment type="caution">
    <text evidence="1">The sequence shown here is derived from an EMBL/GenBank/DDBJ whole genome shotgun (WGS) entry which is preliminary data.</text>
</comment>
<reference evidence="1 2" key="1">
    <citation type="journal article" date="2021" name="Nat. Commun.">
        <title>Genetic determinants of endophytism in the Arabidopsis root mycobiome.</title>
        <authorList>
            <person name="Mesny F."/>
            <person name="Miyauchi S."/>
            <person name="Thiergart T."/>
            <person name="Pickel B."/>
            <person name="Atanasova L."/>
            <person name="Karlsson M."/>
            <person name="Huettel B."/>
            <person name="Barry K.W."/>
            <person name="Haridas S."/>
            <person name="Chen C."/>
            <person name="Bauer D."/>
            <person name="Andreopoulos W."/>
            <person name="Pangilinan J."/>
            <person name="LaButti K."/>
            <person name="Riley R."/>
            <person name="Lipzen A."/>
            <person name="Clum A."/>
            <person name="Drula E."/>
            <person name="Henrissat B."/>
            <person name="Kohler A."/>
            <person name="Grigoriev I.V."/>
            <person name="Martin F.M."/>
            <person name="Hacquard S."/>
        </authorList>
    </citation>
    <scope>NUCLEOTIDE SEQUENCE [LARGE SCALE GENOMIC DNA]</scope>
    <source>
        <strain evidence="1 2">MPI-SDFR-AT-0079</strain>
    </source>
</reference>